<sequence length="42" mass="4528">MKTEPTAVIPAQAGIQTSAFQKYLKITANPNFWILACAGMTT</sequence>
<comment type="caution">
    <text evidence="1">The sequence shown here is derived from an EMBL/GenBank/DDBJ whole genome shotgun (WGS) entry which is preliminary data.</text>
</comment>
<evidence type="ECO:0000313" key="2">
    <source>
        <dbReference type="Proteomes" id="UP000005365"/>
    </source>
</evidence>
<organism evidence="1 2">
    <name type="scientific">Neisseria sicca ATCC 29256</name>
    <dbReference type="NCBI Taxonomy" id="547045"/>
    <lineage>
        <taxon>Bacteria</taxon>
        <taxon>Pseudomonadati</taxon>
        <taxon>Pseudomonadota</taxon>
        <taxon>Betaproteobacteria</taxon>
        <taxon>Neisseriales</taxon>
        <taxon>Neisseriaceae</taxon>
        <taxon>Neisseria</taxon>
    </lineage>
</organism>
<gene>
    <name evidence="1" type="ORF">NEISICOT_01285</name>
</gene>
<keyword evidence="2" id="KW-1185">Reference proteome</keyword>
<accession>C6M442</accession>
<dbReference type="AlphaFoldDB" id="C6M442"/>
<evidence type="ECO:0000313" key="1">
    <source>
        <dbReference type="EMBL" id="EET44955.1"/>
    </source>
</evidence>
<reference evidence="1" key="1">
    <citation type="submission" date="2009-07" db="EMBL/GenBank/DDBJ databases">
        <authorList>
            <person name="Weinstock G."/>
            <person name="Sodergren E."/>
            <person name="Clifton S."/>
            <person name="Fulton L."/>
            <person name="Fulton B."/>
            <person name="Courtney L."/>
            <person name="Fronick C."/>
            <person name="Harrison M."/>
            <person name="Strong C."/>
            <person name="Farmer C."/>
            <person name="Delahaunty K."/>
            <person name="Markovic C."/>
            <person name="Hall O."/>
            <person name="Minx P."/>
            <person name="Tomlinson C."/>
            <person name="Mitreva M."/>
            <person name="Nelson J."/>
            <person name="Hou S."/>
            <person name="Wollam A."/>
            <person name="Pepin K.H."/>
            <person name="Johnson M."/>
            <person name="Bhonagiri V."/>
            <person name="Nash W.E."/>
            <person name="Warren W."/>
            <person name="Chinwalla A."/>
            <person name="Mardis E.R."/>
            <person name="Wilson R.K."/>
        </authorList>
    </citation>
    <scope>NUCLEOTIDE SEQUENCE [LARGE SCALE GENOMIC DNA]</scope>
    <source>
        <strain evidence="1">ATCC 29256</strain>
    </source>
</reference>
<dbReference type="Proteomes" id="UP000005365">
    <property type="component" value="Unassembled WGS sequence"/>
</dbReference>
<dbReference type="EMBL" id="ACKO02000006">
    <property type="protein sequence ID" value="EET44955.1"/>
    <property type="molecule type" value="Genomic_DNA"/>
</dbReference>
<name>C6M442_NEISI</name>
<protein>
    <submittedName>
        <fullName evidence="1">Uncharacterized protein</fullName>
    </submittedName>
</protein>
<proteinExistence type="predicted"/>